<organism evidence="2 3">
    <name type="scientific">Symbiodinium pilosum</name>
    <name type="common">Dinoflagellate</name>
    <dbReference type="NCBI Taxonomy" id="2952"/>
    <lineage>
        <taxon>Eukaryota</taxon>
        <taxon>Sar</taxon>
        <taxon>Alveolata</taxon>
        <taxon>Dinophyceae</taxon>
        <taxon>Suessiales</taxon>
        <taxon>Symbiodiniaceae</taxon>
        <taxon>Symbiodinium</taxon>
    </lineage>
</organism>
<dbReference type="EMBL" id="CAJNIZ010037424">
    <property type="protein sequence ID" value="CAE7571153.1"/>
    <property type="molecule type" value="Genomic_DNA"/>
</dbReference>
<accession>A0A812ULR7</accession>
<keyword evidence="3" id="KW-1185">Reference proteome</keyword>
<comment type="caution">
    <text evidence="2">The sequence shown here is derived from an EMBL/GenBank/DDBJ whole genome shotgun (WGS) entry which is preliminary data.</text>
</comment>
<feature type="non-terminal residue" evidence="2">
    <location>
        <position position="1"/>
    </location>
</feature>
<dbReference type="Proteomes" id="UP000649617">
    <property type="component" value="Unassembled WGS sequence"/>
</dbReference>
<protein>
    <submittedName>
        <fullName evidence="2">Uncharacterized protein</fullName>
    </submittedName>
</protein>
<dbReference type="AlphaFoldDB" id="A0A812ULR7"/>
<evidence type="ECO:0000313" key="3">
    <source>
        <dbReference type="Proteomes" id="UP000649617"/>
    </source>
</evidence>
<dbReference type="OrthoDB" id="415500at2759"/>
<evidence type="ECO:0000313" key="2">
    <source>
        <dbReference type="EMBL" id="CAE7571153.1"/>
    </source>
</evidence>
<proteinExistence type="predicted"/>
<name>A0A812ULR7_SYMPI</name>
<sequence>MKLAGPEGSYALHGGQQQQLLATPTPQKSPRSLFRVATLSSGWSSQSKPQGSAHVSTGISGASSFRQGCLRSHFLSEDYNDGKDMSTADTQYNLEVQAQIPLYKHLRTGILVWRRALEIASSRYRVDEVVLLFHYTTKGNFYAICNAAFVTPELWSALKAADGGVHAIAKEPDQLGKKQMVQ</sequence>
<feature type="compositionally biased region" description="Low complexity" evidence="1">
    <location>
        <begin position="14"/>
        <end position="26"/>
    </location>
</feature>
<evidence type="ECO:0000256" key="1">
    <source>
        <dbReference type="SAM" id="MobiDB-lite"/>
    </source>
</evidence>
<reference evidence="2" key="1">
    <citation type="submission" date="2021-02" db="EMBL/GenBank/DDBJ databases">
        <authorList>
            <person name="Dougan E. K."/>
            <person name="Rhodes N."/>
            <person name="Thang M."/>
            <person name="Chan C."/>
        </authorList>
    </citation>
    <scope>NUCLEOTIDE SEQUENCE</scope>
</reference>
<feature type="region of interest" description="Disordered" evidence="1">
    <location>
        <begin position="1"/>
        <end position="29"/>
    </location>
</feature>
<gene>
    <name evidence="2" type="ORF">SPIL2461_LOCUS15379</name>
</gene>